<reference evidence="4 5" key="1">
    <citation type="submission" date="2021-06" db="EMBL/GenBank/DDBJ databases">
        <authorList>
            <person name="Sun Q."/>
            <person name="Li D."/>
        </authorList>
    </citation>
    <scope>NUCLEOTIDE SEQUENCE [LARGE SCALE GENOMIC DNA]</scope>
    <source>
        <strain evidence="4 5">MSJd-7</strain>
    </source>
</reference>
<dbReference type="PANTHER" id="PTHR33392">
    <property type="entry name" value="POLYISOPRENYL-TEICHOIC ACID--PEPTIDOGLYCAN TEICHOIC ACID TRANSFERASE TAGU"/>
    <property type="match status" value="1"/>
</dbReference>
<dbReference type="Proteomes" id="UP000783588">
    <property type="component" value="Unassembled WGS sequence"/>
</dbReference>
<keyword evidence="2" id="KW-0812">Transmembrane</keyword>
<dbReference type="PANTHER" id="PTHR33392:SF6">
    <property type="entry name" value="POLYISOPRENYL-TEICHOIC ACID--PEPTIDOGLYCAN TEICHOIC ACID TRANSFERASE TAGU"/>
    <property type="match status" value="1"/>
</dbReference>
<evidence type="ECO:0000313" key="5">
    <source>
        <dbReference type="Proteomes" id="UP000783588"/>
    </source>
</evidence>
<comment type="caution">
    <text evidence="4">The sequence shown here is derived from an EMBL/GenBank/DDBJ whole genome shotgun (WGS) entry which is preliminary data.</text>
</comment>
<dbReference type="NCBIfam" id="TIGR00350">
    <property type="entry name" value="lytR_cpsA_psr"/>
    <property type="match status" value="1"/>
</dbReference>
<proteinExistence type="inferred from homology"/>
<keyword evidence="2" id="KW-0472">Membrane</keyword>
<keyword evidence="2" id="KW-1133">Transmembrane helix</keyword>
<name>A0ABS6ESA4_9FIRM</name>
<evidence type="ECO:0000259" key="3">
    <source>
        <dbReference type="Pfam" id="PF03816"/>
    </source>
</evidence>
<evidence type="ECO:0000256" key="1">
    <source>
        <dbReference type="ARBA" id="ARBA00006068"/>
    </source>
</evidence>
<sequence length="301" mass="32673">MLEKKGVFIYIGILCIALAAVLFAAYHFFFGQVQPDDTMQSLASAQASGSAERSDPYDCVALLGIDTQQGTQGRADAILLASIDREKNAIKLCSIARDTKAEIANHGTHKLNAAFAYGGGDLMLQTINENFNLHVTSYIAVNFSEMADIVDQLGGVEVELSDGERQALGALADGLTAGSQVHLNGAQAVAYSRIRHLDNDDVRTSRQREVLSSLLERVRSMDADTYPDVMDQLLRTCTSNLSQSDLMALLAQFTPRDTTISQYAIPSANTKAEGKTIDGAWYYVYDTQKAGKEIRSFLGIA</sequence>
<keyword evidence="5" id="KW-1185">Reference proteome</keyword>
<dbReference type="RefSeq" id="WP_216470223.1">
    <property type="nucleotide sequence ID" value="NZ_JAHLQI010000003.1"/>
</dbReference>
<dbReference type="InterPro" id="IPR050922">
    <property type="entry name" value="LytR/CpsA/Psr_CW_biosynth"/>
</dbReference>
<feature type="domain" description="Cell envelope-related transcriptional attenuator" evidence="3">
    <location>
        <begin position="74"/>
        <end position="219"/>
    </location>
</feature>
<evidence type="ECO:0000256" key="2">
    <source>
        <dbReference type="SAM" id="Phobius"/>
    </source>
</evidence>
<accession>A0ABS6ESA4</accession>
<feature type="transmembrane region" description="Helical" evidence="2">
    <location>
        <begin position="7"/>
        <end position="29"/>
    </location>
</feature>
<protein>
    <submittedName>
        <fullName evidence="4">LCP family protein</fullName>
    </submittedName>
</protein>
<evidence type="ECO:0000313" key="4">
    <source>
        <dbReference type="EMBL" id="MBU5490575.1"/>
    </source>
</evidence>
<dbReference type="Pfam" id="PF03816">
    <property type="entry name" value="LytR_cpsA_psr"/>
    <property type="match status" value="1"/>
</dbReference>
<dbReference type="InterPro" id="IPR004474">
    <property type="entry name" value="LytR_CpsA_psr"/>
</dbReference>
<organism evidence="4 5">
    <name type="scientific">Butyricicoccus intestinisimiae</name>
    <dbReference type="NCBI Taxonomy" id="2841509"/>
    <lineage>
        <taxon>Bacteria</taxon>
        <taxon>Bacillati</taxon>
        <taxon>Bacillota</taxon>
        <taxon>Clostridia</taxon>
        <taxon>Eubacteriales</taxon>
        <taxon>Butyricicoccaceae</taxon>
        <taxon>Butyricicoccus</taxon>
    </lineage>
</organism>
<dbReference type="EMBL" id="JAHLQI010000003">
    <property type="protein sequence ID" value="MBU5490575.1"/>
    <property type="molecule type" value="Genomic_DNA"/>
</dbReference>
<gene>
    <name evidence="4" type="ORF">KQI75_08065</name>
</gene>
<comment type="similarity">
    <text evidence="1">Belongs to the LytR/CpsA/Psr (LCP) family.</text>
</comment>